<feature type="domain" description="Flagellin C-terminal" evidence="6">
    <location>
        <begin position="178"/>
        <end position="260"/>
    </location>
</feature>
<dbReference type="InterPro" id="IPR046358">
    <property type="entry name" value="Flagellin_C"/>
</dbReference>
<reference evidence="7 8" key="1">
    <citation type="submission" date="2023-01" db="EMBL/GenBank/DDBJ databases">
        <title>Psychrosphaera sp. nov., isolated from marine algae.</title>
        <authorList>
            <person name="Bayburt H."/>
            <person name="Choi B.J."/>
            <person name="Kim J.M."/>
            <person name="Choi D.G."/>
            <person name="Jeon C.O."/>
        </authorList>
    </citation>
    <scope>NUCLEOTIDE SEQUENCE [LARGE SCALE GENOMIC DNA]</scope>
    <source>
        <strain evidence="7 8">G1-22</strain>
    </source>
</reference>
<feature type="domain" description="Flagellin N-terminal" evidence="5">
    <location>
        <begin position="8"/>
        <end position="136"/>
    </location>
</feature>
<evidence type="ECO:0000256" key="3">
    <source>
        <dbReference type="ARBA" id="ARBA00023143"/>
    </source>
</evidence>
<comment type="function">
    <text evidence="4">Flagellin is the subunit protein which polymerizes to form the filaments of bacterial flagella.</text>
</comment>
<sequence>MRIGAGSSFNNSNSLSVIEQQQKKIFEQLSSGLKVQKAQDDAAGLQLANRLTSQINGQNQAIRNANDSVSYAQVAEGALSSVSDAAFRIEELSIQAANGTLSPSDRKAIQQEITQLQGHVEDVYSNTRFGDKQVFGSSVEFQVGANSNQTIELGVSNQSLGDIDVTTQAGAQAAIGAAQSFREQVDSSRGSIGAFQNRVESSISNLTNQNINSQSSRSQIVDTDYAKAVSDQTANGIQSQVAIALQAQANFSDFQALNLLK</sequence>
<dbReference type="InterPro" id="IPR001492">
    <property type="entry name" value="Flagellin"/>
</dbReference>
<dbReference type="PANTHER" id="PTHR42792:SF2">
    <property type="entry name" value="FLAGELLIN"/>
    <property type="match status" value="1"/>
</dbReference>
<keyword evidence="7" id="KW-0966">Cell projection</keyword>
<evidence type="ECO:0000256" key="1">
    <source>
        <dbReference type="ARBA" id="ARBA00005709"/>
    </source>
</evidence>
<protein>
    <recommendedName>
        <fullName evidence="4">Flagellin</fullName>
    </recommendedName>
</protein>
<dbReference type="RefSeq" id="WP_215962133.1">
    <property type="nucleotide sequence ID" value="NZ_JAQOMS010000002.1"/>
</dbReference>
<keyword evidence="2 4" id="KW-0964">Secreted</keyword>
<dbReference type="InterPro" id="IPR001029">
    <property type="entry name" value="Flagellin_N"/>
</dbReference>
<evidence type="ECO:0000256" key="4">
    <source>
        <dbReference type="RuleBase" id="RU362073"/>
    </source>
</evidence>
<accession>A0ABT5FAW6</accession>
<dbReference type="Pfam" id="PF00700">
    <property type="entry name" value="Flagellin_C"/>
    <property type="match status" value="1"/>
</dbReference>
<proteinExistence type="inferred from homology"/>
<keyword evidence="7" id="KW-0282">Flagellum</keyword>
<dbReference type="Pfam" id="PF00669">
    <property type="entry name" value="Flagellin_N"/>
    <property type="match status" value="1"/>
</dbReference>
<evidence type="ECO:0000259" key="5">
    <source>
        <dbReference type="Pfam" id="PF00669"/>
    </source>
</evidence>
<evidence type="ECO:0000259" key="6">
    <source>
        <dbReference type="Pfam" id="PF00700"/>
    </source>
</evidence>
<evidence type="ECO:0000313" key="8">
    <source>
        <dbReference type="Proteomes" id="UP001528411"/>
    </source>
</evidence>
<evidence type="ECO:0000256" key="2">
    <source>
        <dbReference type="ARBA" id="ARBA00022525"/>
    </source>
</evidence>
<keyword evidence="8" id="KW-1185">Reference proteome</keyword>
<organism evidence="7 8">
    <name type="scientific">Psychrosphaera algicola</name>
    <dbReference type="NCBI Taxonomy" id="3023714"/>
    <lineage>
        <taxon>Bacteria</taxon>
        <taxon>Pseudomonadati</taxon>
        <taxon>Pseudomonadota</taxon>
        <taxon>Gammaproteobacteria</taxon>
        <taxon>Alteromonadales</taxon>
        <taxon>Pseudoalteromonadaceae</taxon>
        <taxon>Psychrosphaera</taxon>
    </lineage>
</organism>
<name>A0ABT5FAW6_9GAMM</name>
<keyword evidence="7" id="KW-0969">Cilium</keyword>
<dbReference type="PANTHER" id="PTHR42792">
    <property type="entry name" value="FLAGELLIN"/>
    <property type="match status" value="1"/>
</dbReference>
<keyword evidence="3 4" id="KW-0975">Bacterial flagellum</keyword>
<dbReference type="Proteomes" id="UP001528411">
    <property type="component" value="Unassembled WGS sequence"/>
</dbReference>
<evidence type="ECO:0000313" key="7">
    <source>
        <dbReference type="EMBL" id="MDC2888274.1"/>
    </source>
</evidence>
<comment type="caution">
    <text evidence="7">The sequence shown here is derived from an EMBL/GenBank/DDBJ whole genome shotgun (WGS) entry which is preliminary data.</text>
</comment>
<comment type="similarity">
    <text evidence="1 4">Belongs to the bacterial flagellin family.</text>
</comment>
<comment type="subcellular location">
    <subcellularLocation>
        <location evidence="4">Secreted</location>
    </subcellularLocation>
    <subcellularLocation>
        <location evidence="4">Bacterial flagellum</location>
    </subcellularLocation>
</comment>
<dbReference type="EMBL" id="JAQOMS010000002">
    <property type="protein sequence ID" value="MDC2888274.1"/>
    <property type="molecule type" value="Genomic_DNA"/>
</dbReference>
<gene>
    <name evidence="7" type="ORF">PN838_05125</name>
</gene>